<dbReference type="EMBL" id="LR901725">
    <property type="protein sequence ID" value="CAD7249273.1"/>
    <property type="molecule type" value="Genomic_DNA"/>
</dbReference>
<dbReference type="EMBL" id="CAJPEV010002208">
    <property type="protein sequence ID" value="CAG0896121.1"/>
    <property type="molecule type" value="Genomic_DNA"/>
</dbReference>
<dbReference type="AlphaFoldDB" id="A0A7R8XKV6"/>
<dbReference type="OrthoDB" id="10063826at2759"/>
<dbReference type="Proteomes" id="UP000677054">
    <property type="component" value="Unassembled WGS sequence"/>
</dbReference>
<organism evidence="1">
    <name type="scientific">Darwinula stevensoni</name>
    <dbReference type="NCBI Taxonomy" id="69355"/>
    <lineage>
        <taxon>Eukaryota</taxon>
        <taxon>Metazoa</taxon>
        <taxon>Ecdysozoa</taxon>
        <taxon>Arthropoda</taxon>
        <taxon>Crustacea</taxon>
        <taxon>Oligostraca</taxon>
        <taxon>Ostracoda</taxon>
        <taxon>Podocopa</taxon>
        <taxon>Podocopida</taxon>
        <taxon>Darwinulocopina</taxon>
        <taxon>Darwinuloidea</taxon>
        <taxon>Darwinulidae</taxon>
        <taxon>Darwinula</taxon>
    </lineage>
</organism>
<protein>
    <submittedName>
        <fullName evidence="1">Uncharacterized protein</fullName>
    </submittedName>
</protein>
<keyword evidence="2" id="KW-1185">Reference proteome</keyword>
<reference evidence="1" key="1">
    <citation type="submission" date="2020-11" db="EMBL/GenBank/DDBJ databases">
        <authorList>
            <person name="Tran Van P."/>
        </authorList>
    </citation>
    <scope>NUCLEOTIDE SEQUENCE</scope>
</reference>
<evidence type="ECO:0000313" key="2">
    <source>
        <dbReference type="Proteomes" id="UP000677054"/>
    </source>
</evidence>
<proteinExistence type="predicted"/>
<sequence length="119" mass="13622">MEERVQMRNELVIKNSTGKDVTTSLIVAEVFGKRHDHVLRDIENLNCSQNFRLPNFGATSYTDASNRQSKMYEITKDGFSFLVMGYTGEKAGEFKERFIAAFNANEALLKDDDYIIERA</sequence>
<gene>
    <name evidence="1" type="ORF">DSTB1V02_LOCUS9071</name>
</gene>
<dbReference type="InterPro" id="IPR014054">
    <property type="entry name" value="Phage_regulatory_Rha"/>
</dbReference>
<dbReference type="Pfam" id="PF09669">
    <property type="entry name" value="Phage_pRha"/>
    <property type="match status" value="1"/>
</dbReference>
<accession>A0A7R8XKV6</accession>
<evidence type="ECO:0000313" key="1">
    <source>
        <dbReference type="EMBL" id="CAD7249273.1"/>
    </source>
</evidence>
<name>A0A7R8XKV6_9CRUS</name>
<dbReference type="NCBIfam" id="TIGR02681">
    <property type="entry name" value="phage_pRha"/>
    <property type="match status" value="1"/>
</dbReference>
<feature type="non-terminal residue" evidence="1">
    <location>
        <position position="119"/>
    </location>
</feature>